<feature type="transmembrane region" description="Helical" evidence="5">
    <location>
        <begin position="73"/>
        <end position="98"/>
    </location>
</feature>
<feature type="transmembrane region" description="Helical" evidence="5">
    <location>
        <begin position="276"/>
        <end position="294"/>
    </location>
</feature>
<keyword evidence="4 5" id="KW-0472">Membrane</keyword>
<dbReference type="GO" id="GO:0008511">
    <property type="term" value="F:sodium:potassium:chloride symporter activity"/>
    <property type="evidence" value="ECO:0007669"/>
    <property type="project" value="TreeGrafter"/>
</dbReference>
<evidence type="ECO:0000256" key="3">
    <source>
        <dbReference type="ARBA" id="ARBA00022989"/>
    </source>
</evidence>
<keyword evidence="7" id="KW-1185">Reference proteome</keyword>
<evidence type="ECO:0000313" key="6">
    <source>
        <dbReference type="EMBL" id="RCN29841.1"/>
    </source>
</evidence>
<organism evidence="6 7">
    <name type="scientific">Ancylostoma caninum</name>
    <name type="common">Dog hookworm</name>
    <dbReference type="NCBI Taxonomy" id="29170"/>
    <lineage>
        <taxon>Eukaryota</taxon>
        <taxon>Metazoa</taxon>
        <taxon>Ecdysozoa</taxon>
        <taxon>Nematoda</taxon>
        <taxon>Chromadorea</taxon>
        <taxon>Rhabditida</taxon>
        <taxon>Rhabditina</taxon>
        <taxon>Rhabditomorpha</taxon>
        <taxon>Strongyloidea</taxon>
        <taxon>Ancylostomatidae</taxon>
        <taxon>Ancylostomatinae</taxon>
        <taxon>Ancylostoma</taxon>
    </lineage>
</organism>
<feature type="transmembrane region" description="Helical" evidence="5">
    <location>
        <begin position="222"/>
        <end position="238"/>
    </location>
</feature>
<feature type="transmembrane region" description="Helical" evidence="5">
    <location>
        <begin position="119"/>
        <end position="141"/>
    </location>
</feature>
<dbReference type="GO" id="GO:0055064">
    <property type="term" value="P:chloride ion homeostasis"/>
    <property type="evidence" value="ECO:0007669"/>
    <property type="project" value="TreeGrafter"/>
</dbReference>
<name>A0A368FCE4_ANCCA</name>
<dbReference type="EMBL" id="JOJR01001759">
    <property type="protein sequence ID" value="RCN29841.1"/>
    <property type="molecule type" value="Genomic_DNA"/>
</dbReference>
<feature type="transmembrane region" description="Helical" evidence="5">
    <location>
        <begin position="244"/>
        <end position="264"/>
    </location>
</feature>
<comment type="caution">
    <text evidence="6">The sequence shown here is derived from an EMBL/GenBank/DDBJ whole genome shotgun (WGS) entry which is preliminary data.</text>
</comment>
<accession>A0A368FCE4</accession>
<sequence>MGVKRISPKVQDCIDVRFYRVSFRNFQDLDGEGLDITSDHQRNWKHVFVRCLQHMIGVIIFIRIQWITEQVGLGLTVGFILLAAIVSVLTTITIAAFCTEQRNGFFATIATYCSPGVSAGITVLYVISNVIAYACFSIGFAETLVNFLRNSGFHMIDASSNDMRIVSLLFCINVMAAAMLRSKENFRCRLGVLVLAVGRCPGLVPGWDKLTRGYGKEDNPRKAYVVISIAAVIMSMLADFNRVASILTIYYLSTYCLLNYIAFMASLKTDKPMFRFFKRWVALFTSFLCVHLILAVSWELTNAAILTFFKFYIFIKWKQSQLKGDQKIVGSSYNTALGGLKNMGRETEFGYKPQRKPLIMGLIAGL</sequence>
<evidence type="ECO:0000256" key="1">
    <source>
        <dbReference type="ARBA" id="ARBA00004141"/>
    </source>
</evidence>
<dbReference type="GO" id="GO:0016020">
    <property type="term" value="C:membrane"/>
    <property type="evidence" value="ECO:0007669"/>
    <property type="project" value="UniProtKB-SubCell"/>
</dbReference>
<dbReference type="AlphaFoldDB" id="A0A368FCE4"/>
<dbReference type="Proteomes" id="UP000252519">
    <property type="component" value="Unassembled WGS sequence"/>
</dbReference>
<dbReference type="GO" id="GO:0055078">
    <property type="term" value="P:sodium ion homeostasis"/>
    <property type="evidence" value="ECO:0007669"/>
    <property type="project" value="TreeGrafter"/>
</dbReference>
<evidence type="ECO:0000256" key="5">
    <source>
        <dbReference type="SAM" id="Phobius"/>
    </source>
</evidence>
<gene>
    <name evidence="6" type="ORF">ANCCAN_24394</name>
</gene>
<keyword evidence="3 5" id="KW-1133">Transmembrane helix</keyword>
<evidence type="ECO:0000256" key="4">
    <source>
        <dbReference type="ARBA" id="ARBA00023136"/>
    </source>
</evidence>
<reference evidence="6 7" key="1">
    <citation type="submission" date="2014-10" db="EMBL/GenBank/DDBJ databases">
        <title>Draft genome of the hookworm Ancylostoma caninum.</title>
        <authorList>
            <person name="Mitreva M."/>
        </authorList>
    </citation>
    <scope>NUCLEOTIDE SEQUENCE [LARGE SCALE GENOMIC DNA]</scope>
    <source>
        <strain evidence="6 7">Baltimore</strain>
    </source>
</reference>
<comment type="subcellular location">
    <subcellularLocation>
        <location evidence="1">Membrane</location>
        <topology evidence="1">Multi-pass membrane protein</topology>
    </subcellularLocation>
</comment>
<dbReference type="PANTHER" id="PTHR11827:SF103">
    <property type="entry name" value="SODIUM CHLORIDE COTRANSPORTER 69, ISOFORM E"/>
    <property type="match status" value="1"/>
</dbReference>
<proteinExistence type="predicted"/>
<keyword evidence="2 5" id="KW-0812">Transmembrane</keyword>
<dbReference type="PANTHER" id="PTHR11827">
    <property type="entry name" value="SOLUTE CARRIER FAMILY 12, CATION COTRANSPORTERS"/>
    <property type="match status" value="1"/>
</dbReference>
<evidence type="ECO:0000256" key="2">
    <source>
        <dbReference type="ARBA" id="ARBA00022692"/>
    </source>
</evidence>
<dbReference type="GO" id="GO:0055075">
    <property type="term" value="P:potassium ion homeostasis"/>
    <property type="evidence" value="ECO:0007669"/>
    <property type="project" value="TreeGrafter"/>
</dbReference>
<dbReference type="GO" id="GO:0006884">
    <property type="term" value="P:cell volume homeostasis"/>
    <property type="evidence" value="ECO:0007669"/>
    <property type="project" value="TreeGrafter"/>
</dbReference>
<feature type="transmembrane region" description="Helical" evidence="5">
    <location>
        <begin position="47"/>
        <end position="67"/>
    </location>
</feature>
<dbReference type="Gene3D" id="1.20.1740.10">
    <property type="entry name" value="Amino acid/polyamine transporter I"/>
    <property type="match status" value="2"/>
</dbReference>
<dbReference type="STRING" id="29170.A0A368FCE4"/>
<feature type="transmembrane region" description="Helical" evidence="5">
    <location>
        <begin position="161"/>
        <end position="180"/>
    </location>
</feature>
<dbReference type="InterPro" id="IPR004842">
    <property type="entry name" value="SLC12A_fam"/>
</dbReference>
<evidence type="ECO:0000313" key="7">
    <source>
        <dbReference type="Proteomes" id="UP000252519"/>
    </source>
</evidence>
<dbReference type="OrthoDB" id="2020542at2759"/>
<dbReference type="GO" id="GO:1990573">
    <property type="term" value="P:potassium ion import across plasma membrane"/>
    <property type="evidence" value="ECO:0007669"/>
    <property type="project" value="TreeGrafter"/>
</dbReference>
<protein>
    <submittedName>
        <fullName evidence="6">Uncharacterized protein</fullName>
    </submittedName>
</protein>